<dbReference type="OrthoDB" id="74314at2759"/>
<dbReference type="GO" id="GO:0005778">
    <property type="term" value="C:peroxisomal membrane"/>
    <property type="evidence" value="ECO:0007669"/>
    <property type="project" value="UniProtKB-ARBA"/>
</dbReference>
<dbReference type="PANTHER" id="PTHR28304">
    <property type="entry name" value="PEROXISOMAL MEMBRANE PROTEIN PEX29"/>
    <property type="match status" value="1"/>
</dbReference>
<evidence type="ECO:0000256" key="6">
    <source>
        <dbReference type="SAM" id="Phobius"/>
    </source>
</evidence>
<dbReference type="PANTHER" id="PTHR28304:SF2">
    <property type="entry name" value="PEROXISOMAL MEMBRANE PROTEIN PEX29"/>
    <property type="match status" value="1"/>
</dbReference>
<dbReference type="AlphaFoldDB" id="A0A2S5BIB0"/>
<sequence>MGPSMAEGAPPAVPDKEKGSKLLPSLRLQSLDELLVGAVLKAGPTGTSVQGSKEALSLQTTSVNFRRFVQKSGPIFVAQDAVEGVVRWEDPAKTSFYAAAWAILCYWPALVVLIPNVILVSILVTTYRARKYTNGPPPEDKDGPTPLAKDPPTEGSVDYFANLQNIQIMMGRVADVTDVLRSFVPYLTWRDERLTRSLFLFSVLSSFLLASVARFIPWRFVFFLLGESTLLLGHPLVQTFLTDAKPRVWTHERRKRAFATWTRLIEDDELRDDELDCEVVEVQRIEVESRIGVPPATSPSSAAAASGGGGGATGSSSLSPSPSMSSLSDSLNPNGGSTTGGTSTTSEIWQPEAVVGGDLPTGFRWLSSRWQDIPPPADGAIDSEGWAYIFLDGSRSNGPSKIVVALNPAEKDKVVWAQTRRRRLTRRAIKNPLL</sequence>
<evidence type="ECO:0000256" key="1">
    <source>
        <dbReference type="ARBA" id="ARBA00004141"/>
    </source>
</evidence>
<proteinExistence type="predicted"/>
<keyword evidence="9" id="KW-1185">Reference proteome</keyword>
<evidence type="ECO:0000259" key="7">
    <source>
        <dbReference type="Pfam" id="PF06398"/>
    </source>
</evidence>
<organism evidence="8 9">
    <name type="scientific">Rhodotorula taiwanensis</name>
    <dbReference type="NCBI Taxonomy" id="741276"/>
    <lineage>
        <taxon>Eukaryota</taxon>
        <taxon>Fungi</taxon>
        <taxon>Dikarya</taxon>
        <taxon>Basidiomycota</taxon>
        <taxon>Pucciniomycotina</taxon>
        <taxon>Microbotryomycetes</taxon>
        <taxon>Sporidiobolales</taxon>
        <taxon>Sporidiobolaceae</taxon>
        <taxon>Rhodotorula</taxon>
    </lineage>
</organism>
<evidence type="ECO:0000313" key="9">
    <source>
        <dbReference type="Proteomes" id="UP000237144"/>
    </source>
</evidence>
<dbReference type="STRING" id="741276.A0A2S5BIB0"/>
<keyword evidence="3 6" id="KW-1133">Transmembrane helix</keyword>
<dbReference type="Pfam" id="PF06398">
    <property type="entry name" value="Pex24p"/>
    <property type="match status" value="1"/>
</dbReference>
<accession>A0A2S5BIB0</accession>
<feature type="compositionally biased region" description="Low complexity" evidence="5">
    <location>
        <begin position="314"/>
        <end position="328"/>
    </location>
</feature>
<keyword evidence="2 6" id="KW-0812">Transmembrane</keyword>
<evidence type="ECO:0000256" key="4">
    <source>
        <dbReference type="ARBA" id="ARBA00023136"/>
    </source>
</evidence>
<dbReference type="Proteomes" id="UP000237144">
    <property type="component" value="Unassembled WGS sequence"/>
</dbReference>
<keyword evidence="4 6" id="KW-0472">Membrane</keyword>
<reference evidence="8 9" key="1">
    <citation type="journal article" date="2018" name="Front. Microbiol.">
        <title>Prospects for Fungal Bioremediation of Acidic Radioactive Waste Sites: Characterization and Genome Sequence of Rhodotorula taiwanensis MD1149.</title>
        <authorList>
            <person name="Tkavc R."/>
            <person name="Matrosova V.Y."/>
            <person name="Grichenko O.E."/>
            <person name="Gostincar C."/>
            <person name="Volpe R.P."/>
            <person name="Klimenkova P."/>
            <person name="Gaidamakova E.K."/>
            <person name="Zhou C.E."/>
            <person name="Stewart B.J."/>
            <person name="Lyman M.G."/>
            <person name="Malfatti S.A."/>
            <person name="Rubinfeld B."/>
            <person name="Courtot M."/>
            <person name="Singh J."/>
            <person name="Dalgard C.L."/>
            <person name="Hamilton T."/>
            <person name="Frey K.G."/>
            <person name="Gunde-Cimerman N."/>
            <person name="Dugan L."/>
            <person name="Daly M.J."/>
        </authorList>
    </citation>
    <scope>NUCLEOTIDE SEQUENCE [LARGE SCALE GENOMIC DNA]</scope>
    <source>
        <strain evidence="8 9">MD1149</strain>
    </source>
</reference>
<dbReference type="GO" id="GO:0007031">
    <property type="term" value="P:peroxisome organization"/>
    <property type="evidence" value="ECO:0007669"/>
    <property type="project" value="TreeGrafter"/>
</dbReference>
<comment type="caution">
    <text evidence="8">The sequence shown here is derived from an EMBL/GenBank/DDBJ whole genome shotgun (WGS) entry which is preliminary data.</text>
</comment>
<dbReference type="EMBL" id="PJQD01000005">
    <property type="protein sequence ID" value="POY76500.1"/>
    <property type="molecule type" value="Genomic_DNA"/>
</dbReference>
<gene>
    <name evidence="8" type="ORF">BMF94_0702</name>
</gene>
<feature type="transmembrane region" description="Helical" evidence="6">
    <location>
        <begin position="198"/>
        <end position="216"/>
    </location>
</feature>
<dbReference type="InterPro" id="IPR010482">
    <property type="entry name" value="TECPR1-like_DysF"/>
</dbReference>
<comment type="subcellular location">
    <subcellularLocation>
        <location evidence="1">Membrane</location>
        <topology evidence="1">Multi-pass membrane protein</topology>
    </subcellularLocation>
</comment>
<evidence type="ECO:0000256" key="2">
    <source>
        <dbReference type="ARBA" id="ARBA00022692"/>
    </source>
</evidence>
<feature type="transmembrane region" description="Helical" evidence="6">
    <location>
        <begin position="96"/>
        <end position="124"/>
    </location>
</feature>
<feature type="compositionally biased region" description="Low complexity" evidence="5">
    <location>
        <begin position="294"/>
        <end position="305"/>
    </location>
</feature>
<dbReference type="InterPro" id="IPR052816">
    <property type="entry name" value="Peroxisomal_Membrane_PEX28-32"/>
</dbReference>
<name>A0A2S5BIB0_9BASI</name>
<evidence type="ECO:0000256" key="5">
    <source>
        <dbReference type="SAM" id="MobiDB-lite"/>
    </source>
</evidence>
<evidence type="ECO:0000313" key="8">
    <source>
        <dbReference type="EMBL" id="POY76500.1"/>
    </source>
</evidence>
<feature type="domain" description="TECPR1-like DysF" evidence="7">
    <location>
        <begin position="56"/>
        <end position="243"/>
    </location>
</feature>
<protein>
    <recommendedName>
        <fullName evidence="7">TECPR1-like DysF domain-containing protein</fullName>
    </recommendedName>
</protein>
<evidence type="ECO:0000256" key="3">
    <source>
        <dbReference type="ARBA" id="ARBA00022989"/>
    </source>
</evidence>
<feature type="region of interest" description="Disordered" evidence="5">
    <location>
        <begin position="291"/>
        <end position="350"/>
    </location>
</feature>